<feature type="transmembrane region" description="Helical" evidence="1">
    <location>
        <begin position="501"/>
        <end position="522"/>
    </location>
</feature>
<feature type="transmembrane region" description="Helical" evidence="1">
    <location>
        <begin position="305"/>
        <end position="323"/>
    </location>
</feature>
<evidence type="ECO:0000256" key="1">
    <source>
        <dbReference type="SAM" id="Phobius"/>
    </source>
</evidence>
<proteinExistence type="predicted"/>
<organism evidence="3 4">
    <name type="scientific">Pseudolactococcus paracarnosus</name>
    <dbReference type="NCBI Taxonomy" id="2749962"/>
    <lineage>
        <taxon>Bacteria</taxon>
        <taxon>Bacillati</taxon>
        <taxon>Bacillota</taxon>
        <taxon>Bacilli</taxon>
        <taxon>Lactobacillales</taxon>
        <taxon>Streptococcaceae</taxon>
        <taxon>Pseudolactococcus</taxon>
    </lineage>
</organism>
<gene>
    <name evidence="3" type="ORF">BHS01_10185</name>
    <name evidence="2" type="ORF">GYN19_02675</name>
</gene>
<protein>
    <submittedName>
        <fullName evidence="2">DUF2142 domain-containing protein</fullName>
    </submittedName>
</protein>
<dbReference type="Proteomes" id="UP000516280">
    <property type="component" value="Chromosome"/>
</dbReference>
<evidence type="ECO:0000313" key="2">
    <source>
        <dbReference type="EMBL" id="MCJ1976862.1"/>
    </source>
</evidence>
<dbReference type="AlphaFoldDB" id="A0A7L4WH97"/>
<sequence length="530" mass="60376">MIQNTLNEGINNIKKNKIIFIIMFFLLFLSHFMFPNKVAWPQKYMLLAFFVLITLMLLLNFNDVKKISRNAFWIILLIGIMNSLILPAGTGLDEQPHYAVAAQIADGRFINLANKQEFYDISPDAAFNPEGQLNKYNLYSKEWLALRHVQSDYSKIKIRNYNIANPVFIPSAIGIKLGRLLSPYVYVSYYLGRMFNILALAIMAYFAIKKSKHYKIVLFGMSTIPICLWIPAGYNYDAFYYGLSLLAIAWLVNMFDVKKKIQTKDIVMYTIFCSLIVLAKAPVVSIIILPLFIPKSYYQSANTKIIALIPIIVGIICSGVWLVQSRIFALLGMVTITESSKVAGKVPNLTYFVTHIRESIEVFTRTFIDTIGQSLFEQIAIPNGHLQAPFLKVSHPVMNNANIVIFVLMLVITSFSIDIKIPKYFKAILLMLDLFMIFAIIYAISGDPRVYTQGYQQILGVQGRYLFIVIVSLPLLLSESVRKILNNDVIPVDMVLKQREYIYSIVMKLCFCGALLTSYVYFYSIGALNF</sequence>
<feature type="transmembrane region" description="Helical" evidence="1">
    <location>
        <begin position="71"/>
        <end position="89"/>
    </location>
</feature>
<name>A0A7L4WH97_9LACT</name>
<feature type="transmembrane region" description="Helical" evidence="1">
    <location>
        <begin position="423"/>
        <end position="444"/>
    </location>
</feature>
<evidence type="ECO:0000313" key="3">
    <source>
        <dbReference type="EMBL" id="QDJ28873.1"/>
    </source>
</evidence>
<dbReference type="KEGG" id="lpaa:BHS01_10185"/>
<reference evidence="2" key="2">
    <citation type="submission" date="2020-01" db="EMBL/GenBank/DDBJ databases">
        <authorList>
            <person name="Hilgarth M."/>
            <person name="Vogel R.F."/>
        </authorList>
    </citation>
    <scope>NUCLEOTIDE SEQUENCE</scope>
    <source>
        <strain evidence="2">TMW21897</strain>
    </source>
</reference>
<feature type="transmembrane region" description="Helical" evidence="1">
    <location>
        <begin position="267"/>
        <end position="293"/>
    </location>
</feature>
<feature type="transmembrane region" description="Helical" evidence="1">
    <location>
        <begin position="465"/>
        <end position="481"/>
    </location>
</feature>
<dbReference type="EMBL" id="JAAEDA010000002">
    <property type="protein sequence ID" value="MCJ1976862.1"/>
    <property type="molecule type" value="Genomic_DNA"/>
</dbReference>
<keyword evidence="1" id="KW-0472">Membrane</keyword>
<keyword evidence="1" id="KW-0812">Transmembrane</keyword>
<reference evidence="2 5" key="3">
    <citation type="journal article" date="2022" name="Microbiol. Res.">
        <title>Comparative genome analysis, predicted lifestyle and antimicrobial strategies of Lactococcus carnosus and Lactococcus paracarnosus isolated from meat.</title>
        <authorList>
            <person name="Werum V."/>
            <person name="Ehrmann M."/>
            <person name="Vogel R."/>
            <person name="Hilgarth M."/>
        </authorList>
    </citation>
    <scope>NUCLEOTIDE SEQUENCE [LARGE SCALE GENOMIC DNA]</scope>
    <source>
        <strain evidence="2 5">TMW21897</strain>
    </source>
</reference>
<evidence type="ECO:0000313" key="5">
    <source>
        <dbReference type="Proteomes" id="UP001522462"/>
    </source>
</evidence>
<keyword evidence="1" id="KW-1133">Transmembrane helix</keyword>
<feature type="transmembrane region" description="Helical" evidence="1">
    <location>
        <begin position="18"/>
        <end position="34"/>
    </location>
</feature>
<accession>A0A7L4WH97</accession>
<feature type="transmembrane region" description="Helical" evidence="1">
    <location>
        <begin position="40"/>
        <end position="59"/>
    </location>
</feature>
<feature type="transmembrane region" description="Helical" evidence="1">
    <location>
        <begin position="238"/>
        <end position="255"/>
    </location>
</feature>
<feature type="transmembrane region" description="Helical" evidence="1">
    <location>
        <begin position="214"/>
        <end position="232"/>
    </location>
</feature>
<dbReference type="Proteomes" id="UP001522462">
    <property type="component" value="Unassembled WGS sequence"/>
</dbReference>
<dbReference type="EMBL" id="CP017195">
    <property type="protein sequence ID" value="QDJ28873.1"/>
    <property type="molecule type" value="Genomic_DNA"/>
</dbReference>
<feature type="transmembrane region" description="Helical" evidence="1">
    <location>
        <begin position="187"/>
        <end position="207"/>
    </location>
</feature>
<dbReference type="InterPro" id="IPR018674">
    <property type="entry name" value="DUF2142_membrane"/>
</dbReference>
<reference evidence="3 4" key="1">
    <citation type="submission" date="2016-09" db="EMBL/GenBank/DDBJ databases">
        <title>Lactic acid bacteria from MAP meat Genome sequencing and assembly.</title>
        <authorList>
            <person name="Behr J."/>
            <person name="Hilgarth M."/>
            <person name="Vogel R.F."/>
        </authorList>
    </citation>
    <scope>NUCLEOTIDE SEQUENCE [LARGE SCALE GENOMIC DNA]</scope>
    <source>
        <strain evidence="3 4">TMW21615</strain>
    </source>
</reference>
<evidence type="ECO:0000313" key="4">
    <source>
        <dbReference type="Proteomes" id="UP000516280"/>
    </source>
</evidence>
<keyword evidence="5" id="KW-1185">Reference proteome</keyword>
<dbReference type="RefSeq" id="WP_109835148.1">
    <property type="nucleotide sequence ID" value="NZ_CP017195.1"/>
</dbReference>
<feature type="transmembrane region" description="Helical" evidence="1">
    <location>
        <begin position="397"/>
        <end position="417"/>
    </location>
</feature>
<dbReference type="Pfam" id="PF09913">
    <property type="entry name" value="DUF2142"/>
    <property type="match status" value="1"/>
</dbReference>